<reference evidence="2" key="1">
    <citation type="journal article" date="2019" name="Int. J. Syst. Evol. Microbiol.">
        <title>The Global Catalogue of Microorganisms (GCM) 10K type strain sequencing project: providing services to taxonomists for standard genome sequencing and annotation.</title>
        <authorList>
            <consortium name="The Broad Institute Genomics Platform"/>
            <consortium name="The Broad Institute Genome Sequencing Center for Infectious Disease"/>
            <person name="Wu L."/>
            <person name="Ma J."/>
        </authorList>
    </citation>
    <scope>NUCLEOTIDE SEQUENCE [LARGE SCALE GENOMIC DNA]</scope>
    <source>
        <strain evidence="2">JCM 31037</strain>
    </source>
</reference>
<sequence length="117" mass="12282">MSGVLGMPGPRCGVEPACRAYDGDRVLRTRVLRTAAGRSGWEVVAMAMRTHEQEGVCRVRECAPMRRASMVSAASGNAARPELPGIRVPATGNDMLPGCAIASFLVIVTDDATGPGR</sequence>
<evidence type="ECO:0000313" key="2">
    <source>
        <dbReference type="Proteomes" id="UP001597260"/>
    </source>
</evidence>
<gene>
    <name evidence="1" type="ORF">ACFQ4H_21125</name>
</gene>
<dbReference type="EMBL" id="JBHTMP010000034">
    <property type="protein sequence ID" value="MFD1323592.1"/>
    <property type="molecule type" value="Genomic_DNA"/>
</dbReference>
<comment type="caution">
    <text evidence="1">The sequence shown here is derived from an EMBL/GenBank/DDBJ whole genome shotgun (WGS) entry which is preliminary data.</text>
</comment>
<name>A0ABW3YGG7_9ACTN</name>
<keyword evidence="2" id="KW-1185">Reference proteome</keyword>
<accession>A0ABW3YGG7</accession>
<dbReference type="RefSeq" id="WP_377572889.1">
    <property type="nucleotide sequence ID" value="NZ_JBHTMP010000034.1"/>
</dbReference>
<organism evidence="1 2">
    <name type="scientific">Micromonospora sonneratiae</name>
    <dbReference type="NCBI Taxonomy" id="1184706"/>
    <lineage>
        <taxon>Bacteria</taxon>
        <taxon>Bacillati</taxon>
        <taxon>Actinomycetota</taxon>
        <taxon>Actinomycetes</taxon>
        <taxon>Micromonosporales</taxon>
        <taxon>Micromonosporaceae</taxon>
        <taxon>Micromonospora</taxon>
    </lineage>
</organism>
<proteinExistence type="predicted"/>
<protein>
    <submittedName>
        <fullName evidence="1">Uncharacterized protein</fullName>
    </submittedName>
</protein>
<evidence type="ECO:0000313" key="1">
    <source>
        <dbReference type="EMBL" id="MFD1323592.1"/>
    </source>
</evidence>
<dbReference type="Proteomes" id="UP001597260">
    <property type="component" value="Unassembled WGS sequence"/>
</dbReference>